<evidence type="ECO:0000313" key="7">
    <source>
        <dbReference type="EMBL" id="QLY40930.1"/>
    </source>
</evidence>
<dbReference type="PANTHER" id="PTHR43333">
    <property type="entry name" value="2-HACID_DH_C DOMAIN-CONTAINING PROTEIN"/>
    <property type="match status" value="1"/>
</dbReference>
<dbReference type="PANTHER" id="PTHR43333:SF1">
    <property type="entry name" value="D-ISOMER SPECIFIC 2-HYDROXYACID DEHYDROGENASE NAD-BINDING DOMAIN-CONTAINING PROTEIN"/>
    <property type="match status" value="1"/>
</dbReference>
<dbReference type="KEGG" id="tbk:HF295_08700"/>
<evidence type="ECO:0000256" key="3">
    <source>
        <dbReference type="ARBA" id="ARBA00023027"/>
    </source>
</evidence>
<dbReference type="Proteomes" id="UP000512167">
    <property type="component" value="Chromosome"/>
</dbReference>
<reference evidence="7 8" key="1">
    <citation type="submission" date="2020-04" db="EMBL/GenBank/DDBJ databases">
        <authorList>
            <person name="Zheng R.K."/>
            <person name="Sun C.M."/>
        </authorList>
    </citation>
    <scope>NUCLEOTIDE SEQUENCE [LARGE SCALE GENOMIC DNA]</scope>
    <source>
        <strain evidence="8">zrk29</strain>
    </source>
</reference>
<evidence type="ECO:0000256" key="4">
    <source>
        <dbReference type="RuleBase" id="RU003719"/>
    </source>
</evidence>
<dbReference type="GO" id="GO:0016616">
    <property type="term" value="F:oxidoreductase activity, acting on the CH-OH group of donors, NAD or NADP as acceptor"/>
    <property type="evidence" value="ECO:0007669"/>
    <property type="project" value="InterPro"/>
</dbReference>
<keyword evidence="3" id="KW-0520">NAD</keyword>
<dbReference type="SUPFAM" id="SSF51735">
    <property type="entry name" value="NAD(P)-binding Rossmann-fold domains"/>
    <property type="match status" value="1"/>
</dbReference>
<keyword evidence="8" id="KW-1185">Reference proteome</keyword>
<keyword evidence="2 4" id="KW-0560">Oxidoreductase</keyword>
<organism evidence="7 8">
    <name type="scientific">Hujiaoplasma nucleasis</name>
    <dbReference type="NCBI Taxonomy" id="2725268"/>
    <lineage>
        <taxon>Bacteria</taxon>
        <taxon>Bacillati</taxon>
        <taxon>Mycoplasmatota</taxon>
        <taxon>Mollicutes</taxon>
        <taxon>Candidatus Izemoplasmatales</taxon>
        <taxon>Hujiaoplasmataceae</taxon>
        <taxon>Hujiaoplasma</taxon>
    </lineage>
</organism>
<dbReference type="Pfam" id="PF00389">
    <property type="entry name" value="2-Hacid_dh"/>
    <property type="match status" value="1"/>
</dbReference>
<sequence length="306" mass="35747">MKIFIDKRFIPRERYDELVDRYSEHELVHDLHKHKDIEIFFGLNATLLEVDLSDYKKLKWIQLYMAGFDNVDVESLKRKNILVSNARDIFSITIAEDIIAKISFFNRNTREFLDDMKIKAWNPIPKDYEIWHSNIGIVGTGSIGLETAKRLKSFQPKKIMGHRRENKAVQYFDEIYVGDQGLEEMIKQADYLILAIPLNSDTKYMIDKEKLLLMKEEALLINVARGQVIVQDDLIQVLETKKIRGAALDVTDPEPLPKDSKLWTLDNCFITPHNASSSRHMKTRLFELTLENLDLYLKGQEVKYLL</sequence>
<proteinExistence type="inferred from homology"/>
<dbReference type="Pfam" id="PF02826">
    <property type="entry name" value="2-Hacid_dh_C"/>
    <property type="match status" value="1"/>
</dbReference>
<evidence type="ECO:0000256" key="2">
    <source>
        <dbReference type="ARBA" id="ARBA00023002"/>
    </source>
</evidence>
<evidence type="ECO:0000259" key="5">
    <source>
        <dbReference type="Pfam" id="PF00389"/>
    </source>
</evidence>
<dbReference type="EMBL" id="CP051151">
    <property type="protein sequence ID" value="QLY40930.1"/>
    <property type="molecule type" value="Genomic_DNA"/>
</dbReference>
<evidence type="ECO:0000259" key="6">
    <source>
        <dbReference type="Pfam" id="PF02826"/>
    </source>
</evidence>
<gene>
    <name evidence="7" type="ORF">HF295_08700</name>
</gene>
<evidence type="ECO:0000313" key="8">
    <source>
        <dbReference type="Proteomes" id="UP000512167"/>
    </source>
</evidence>
<dbReference type="RefSeq" id="WP_312031786.1">
    <property type="nucleotide sequence ID" value="NZ_CP051151.1"/>
</dbReference>
<comment type="similarity">
    <text evidence="1 4">Belongs to the D-isomer specific 2-hydroxyacid dehydrogenase family.</text>
</comment>
<name>A0A7L6N3V7_9MOLU</name>
<dbReference type="InterPro" id="IPR006139">
    <property type="entry name" value="D-isomer_2_OHA_DH_cat_dom"/>
</dbReference>
<accession>A0A7L6N3V7</accession>
<dbReference type="InterPro" id="IPR006140">
    <property type="entry name" value="D-isomer_DH_NAD-bd"/>
</dbReference>
<dbReference type="SUPFAM" id="SSF52283">
    <property type="entry name" value="Formate/glycerate dehydrogenase catalytic domain-like"/>
    <property type="match status" value="1"/>
</dbReference>
<dbReference type="Gene3D" id="3.40.50.720">
    <property type="entry name" value="NAD(P)-binding Rossmann-like Domain"/>
    <property type="match status" value="2"/>
</dbReference>
<feature type="domain" description="D-isomer specific 2-hydroxyacid dehydrogenase NAD-binding" evidence="6">
    <location>
        <begin position="105"/>
        <end position="275"/>
    </location>
</feature>
<protein>
    <submittedName>
        <fullName evidence="7">NAD(P)-binding domain-containing protein</fullName>
    </submittedName>
</protein>
<dbReference type="GO" id="GO:0051287">
    <property type="term" value="F:NAD binding"/>
    <property type="evidence" value="ECO:0007669"/>
    <property type="project" value="InterPro"/>
</dbReference>
<feature type="domain" description="D-isomer specific 2-hydroxyacid dehydrogenase catalytic" evidence="5">
    <location>
        <begin position="34"/>
        <end position="303"/>
    </location>
</feature>
<dbReference type="AlphaFoldDB" id="A0A7L6N3V7"/>
<dbReference type="InterPro" id="IPR036291">
    <property type="entry name" value="NAD(P)-bd_dom_sf"/>
</dbReference>
<evidence type="ECO:0000256" key="1">
    <source>
        <dbReference type="ARBA" id="ARBA00005854"/>
    </source>
</evidence>